<protein>
    <submittedName>
        <fullName evidence="1">Proline synthase co-transcribed bacterial homolog protein-like protein</fullName>
    </submittedName>
</protein>
<name>A0ABQ5HJ93_9ASTR</name>
<dbReference type="Gene3D" id="3.20.20.10">
    <property type="entry name" value="Alanine racemase"/>
    <property type="match status" value="1"/>
</dbReference>
<proteinExistence type="predicted"/>
<dbReference type="InterPro" id="IPR029066">
    <property type="entry name" value="PLP-binding_barrel"/>
</dbReference>
<organism evidence="1 2">
    <name type="scientific">Tanacetum coccineum</name>
    <dbReference type="NCBI Taxonomy" id="301880"/>
    <lineage>
        <taxon>Eukaryota</taxon>
        <taxon>Viridiplantae</taxon>
        <taxon>Streptophyta</taxon>
        <taxon>Embryophyta</taxon>
        <taxon>Tracheophyta</taxon>
        <taxon>Spermatophyta</taxon>
        <taxon>Magnoliopsida</taxon>
        <taxon>eudicotyledons</taxon>
        <taxon>Gunneridae</taxon>
        <taxon>Pentapetalae</taxon>
        <taxon>asterids</taxon>
        <taxon>campanulids</taxon>
        <taxon>Asterales</taxon>
        <taxon>Asteraceae</taxon>
        <taxon>Asteroideae</taxon>
        <taxon>Anthemideae</taxon>
        <taxon>Anthemidinae</taxon>
        <taxon>Tanacetum</taxon>
    </lineage>
</organism>
<evidence type="ECO:0000313" key="2">
    <source>
        <dbReference type="Proteomes" id="UP001151760"/>
    </source>
</evidence>
<reference evidence="1" key="1">
    <citation type="journal article" date="2022" name="Int. J. Mol. Sci.">
        <title>Draft Genome of Tanacetum Coccineum: Genomic Comparison of Closely Related Tanacetum-Family Plants.</title>
        <authorList>
            <person name="Yamashiro T."/>
            <person name="Shiraishi A."/>
            <person name="Nakayama K."/>
            <person name="Satake H."/>
        </authorList>
    </citation>
    <scope>NUCLEOTIDE SEQUENCE</scope>
</reference>
<sequence>MNGNHHFSCSSTRFDAQIIRELDPTYWKSTVAQHNGMIEVLGIRDLLYLHTKKNTDERSGGHVEDVRVIVLSKTRPVSLIRQVYEARHRCFGEKLSSRIHRKGSSARQDLSLLSDKFTRLDIVVLEKSYLREFIEKAPQVYY</sequence>
<dbReference type="EMBL" id="BQNB010019627">
    <property type="protein sequence ID" value="GJT87300.1"/>
    <property type="molecule type" value="Genomic_DNA"/>
</dbReference>
<dbReference type="SUPFAM" id="SSF51419">
    <property type="entry name" value="PLP-binding barrel"/>
    <property type="match status" value="1"/>
</dbReference>
<keyword evidence="2" id="KW-1185">Reference proteome</keyword>
<reference evidence="1" key="2">
    <citation type="submission" date="2022-01" db="EMBL/GenBank/DDBJ databases">
        <authorList>
            <person name="Yamashiro T."/>
            <person name="Shiraishi A."/>
            <person name="Satake H."/>
            <person name="Nakayama K."/>
        </authorList>
    </citation>
    <scope>NUCLEOTIDE SEQUENCE</scope>
</reference>
<comment type="caution">
    <text evidence="1">The sequence shown here is derived from an EMBL/GenBank/DDBJ whole genome shotgun (WGS) entry which is preliminary data.</text>
</comment>
<accession>A0ABQ5HJ93</accession>
<evidence type="ECO:0000313" key="1">
    <source>
        <dbReference type="EMBL" id="GJT87300.1"/>
    </source>
</evidence>
<dbReference type="Proteomes" id="UP001151760">
    <property type="component" value="Unassembled WGS sequence"/>
</dbReference>
<gene>
    <name evidence="1" type="ORF">Tco_1069017</name>
</gene>